<proteinExistence type="predicted"/>
<keyword evidence="8" id="KW-1185">Reference proteome</keyword>
<feature type="compositionally biased region" description="Polar residues" evidence="6">
    <location>
        <begin position="321"/>
        <end position="336"/>
    </location>
</feature>
<dbReference type="InterPro" id="IPR005534">
    <property type="entry name" value="Curli_assmbl/transp-comp_CsgG"/>
</dbReference>
<dbReference type="EMBL" id="APKE01000019">
    <property type="protein sequence ID" value="KAF0676064.1"/>
    <property type="molecule type" value="Genomic_DNA"/>
</dbReference>
<dbReference type="OrthoDB" id="1110708at2"/>
<feature type="region of interest" description="Disordered" evidence="6">
    <location>
        <begin position="318"/>
        <end position="362"/>
    </location>
</feature>
<reference evidence="7" key="1">
    <citation type="submission" date="2013-03" db="EMBL/GenBank/DDBJ databases">
        <title>Genome Sequence of the Profundibacterium mesophilum strain KAUST100406-0324T from Red Sea, a novel genus in the family Rhodobacteraceae.</title>
        <authorList>
            <person name="Essack M."/>
            <person name="Alam I."/>
            <person name="Lafi F."/>
            <person name="Alawi W."/>
            <person name="Kamanu F."/>
            <person name="Al-Suwailem A."/>
            <person name="Lee O.O."/>
            <person name="Xu Y."/>
            <person name="Bajic V."/>
            <person name="Qian P.-Y."/>
            <person name="Archer J."/>
        </authorList>
    </citation>
    <scope>NUCLEOTIDE SEQUENCE</scope>
    <source>
        <strain evidence="7">KAUST100406-0324</strain>
    </source>
</reference>
<name>A0A921TF31_9RHOB</name>
<evidence type="ECO:0000256" key="4">
    <source>
        <dbReference type="ARBA" id="ARBA00023139"/>
    </source>
</evidence>
<evidence type="ECO:0000256" key="2">
    <source>
        <dbReference type="ARBA" id="ARBA00022729"/>
    </source>
</evidence>
<gene>
    <name evidence="7" type="ORF">PMES_01628</name>
</gene>
<keyword evidence="3" id="KW-0472">Membrane</keyword>
<dbReference type="PROSITE" id="PS51257">
    <property type="entry name" value="PROKAR_LIPOPROTEIN"/>
    <property type="match status" value="1"/>
</dbReference>
<dbReference type="PANTHER" id="PTHR41164">
    <property type="entry name" value="CURLI PRODUCTION ASSEMBLY/TRANSPORT COMPONENT CSGG"/>
    <property type="match status" value="1"/>
</dbReference>
<evidence type="ECO:0000256" key="3">
    <source>
        <dbReference type="ARBA" id="ARBA00023136"/>
    </source>
</evidence>
<keyword evidence="2" id="KW-0732">Signal</keyword>
<dbReference type="Pfam" id="PF03783">
    <property type="entry name" value="CsgG"/>
    <property type="match status" value="1"/>
</dbReference>
<sequence>MPIERPRPGFRRRFAAAVGLMLLAGCAQLDKPLIGPYPASVSRITEQNYALRLLPAPKSRITVGVYDFPDLTGQYREAENFQTLSRAVTQGGAPLLIEALQDAGEGRWFSVLDRSDLDSMLRERQIATEMRRLYRGETLPDPNAIRPLRHAGILIQGGIVGYDSNLQTGGFGARYLGIGGDTKWKLDVVTVSLRAVSSGSGEVLASVMIEKPIASTSLRGGVFRYIALDELLEIESGVAVNESKQLAVRMAVDKAVYSLILSGAERGIWSFSDPARGRTLVDGFRAERYRGTDLKRRGLTVRPPDTLDAARVVETRPRRAQATTVRRVSSPAQSRTPARETVPVPPPADPGEVISRAAGAPI</sequence>
<dbReference type="Gene3D" id="3.40.50.10610">
    <property type="entry name" value="ABC-type transport auxiliary lipoprotein component"/>
    <property type="match status" value="2"/>
</dbReference>
<organism evidence="7 8">
    <name type="scientific">Profundibacterium mesophilum KAUST100406-0324</name>
    <dbReference type="NCBI Taxonomy" id="1037889"/>
    <lineage>
        <taxon>Bacteria</taxon>
        <taxon>Pseudomonadati</taxon>
        <taxon>Pseudomonadota</taxon>
        <taxon>Alphaproteobacteria</taxon>
        <taxon>Rhodobacterales</taxon>
        <taxon>Roseobacteraceae</taxon>
        <taxon>Profundibacterium</taxon>
    </lineage>
</organism>
<protein>
    <submittedName>
        <fullName evidence="7">Curli production assemblytransport outer membrane lipoprotein component CsgG</fullName>
    </submittedName>
</protein>
<keyword evidence="4" id="KW-0564">Palmitate</keyword>
<evidence type="ECO:0000313" key="7">
    <source>
        <dbReference type="EMBL" id="KAF0676064.1"/>
    </source>
</evidence>
<dbReference type="PANTHER" id="PTHR41164:SF1">
    <property type="entry name" value="CURLI PRODUCTION ASSEMBLY_TRANSPORT COMPONENT CSGG"/>
    <property type="match status" value="1"/>
</dbReference>
<accession>A0A921TF31</accession>
<dbReference type="Proteomes" id="UP000698242">
    <property type="component" value="Unassembled WGS sequence"/>
</dbReference>
<dbReference type="RefSeq" id="WP_159965193.1">
    <property type="nucleotide sequence ID" value="NZ_APKE01000019.1"/>
</dbReference>
<evidence type="ECO:0000256" key="1">
    <source>
        <dbReference type="ARBA" id="ARBA00022475"/>
    </source>
</evidence>
<dbReference type="AlphaFoldDB" id="A0A921TF31"/>
<dbReference type="GO" id="GO:0030288">
    <property type="term" value="C:outer membrane-bounded periplasmic space"/>
    <property type="evidence" value="ECO:0007669"/>
    <property type="project" value="InterPro"/>
</dbReference>
<comment type="caution">
    <text evidence="7">The sequence shown here is derived from an EMBL/GenBank/DDBJ whole genome shotgun (WGS) entry which is preliminary data.</text>
</comment>
<keyword evidence="1" id="KW-1003">Cell membrane</keyword>
<evidence type="ECO:0000256" key="6">
    <source>
        <dbReference type="SAM" id="MobiDB-lite"/>
    </source>
</evidence>
<evidence type="ECO:0000313" key="8">
    <source>
        <dbReference type="Proteomes" id="UP000698242"/>
    </source>
</evidence>
<keyword evidence="5 7" id="KW-0449">Lipoprotein</keyword>
<evidence type="ECO:0000256" key="5">
    <source>
        <dbReference type="ARBA" id="ARBA00023288"/>
    </source>
</evidence>